<dbReference type="InterPro" id="IPR036728">
    <property type="entry name" value="PBP_GOBP_sf"/>
</dbReference>
<reference evidence="2" key="1">
    <citation type="submission" date="2015-05" db="UniProtKB">
        <authorList>
            <consortium name="EnsemblMetazoa"/>
        </authorList>
    </citation>
    <scope>IDENTIFICATION</scope>
</reference>
<dbReference type="InParanoid" id="T1HWJ3"/>
<name>T1HWJ3_RHOPR</name>
<sequence>MDGDVASLKKKDIPTTEKGKMKKGKFNSKNTMKIAHKAYPNDAEKINKVIEILDSCGTKESKNGAETVRRVLRKFDYHGRVAWKNPFVMVFTFNTFLVEQ</sequence>
<dbReference type="Proteomes" id="UP000015103">
    <property type="component" value="Unassembled WGS sequence"/>
</dbReference>
<dbReference type="AlphaFoldDB" id="T1HWJ3"/>
<feature type="region of interest" description="Disordered" evidence="1">
    <location>
        <begin position="1"/>
        <end position="27"/>
    </location>
</feature>
<organism evidence="2 3">
    <name type="scientific">Rhodnius prolixus</name>
    <name type="common">Triatomid bug</name>
    <dbReference type="NCBI Taxonomy" id="13249"/>
    <lineage>
        <taxon>Eukaryota</taxon>
        <taxon>Metazoa</taxon>
        <taxon>Ecdysozoa</taxon>
        <taxon>Arthropoda</taxon>
        <taxon>Hexapoda</taxon>
        <taxon>Insecta</taxon>
        <taxon>Pterygota</taxon>
        <taxon>Neoptera</taxon>
        <taxon>Paraneoptera</taxon>
        <taxon>Hemiptera</taxon>
        <taxon>Heteroptera</taxon>
        <taxon>Panheteroptera</taxon>
        <taxon>Cimicomorpha</taxon>
        <taxon>Reduviidae</taxon>
        <taxon>Triatominae</taxon>
        <taxon>Rhodnius</taxon>
    </lineage>
</organism>
<evidence type="ECO:0000313" key="2">
    <source>
        <dbReference type="EnsemblMetazoa" id="RPRC008413-PA"/>
    </source>
</evidence>
<accession>T1HWJ3</accession>
<proteinExistence type="predicted"/>
<dbReference type="Gene3D" id="1.10.238.20">
    <property type="entry name" value="Pheromone/general odorant binding protein domain"/>
    <property type="match status" value="1"/>
</dbReference>
<dbReference type="EMBL" id="ACPB03018625">
    <property type="status" value="NOT_ANNOTATED_CDS"/>
    <property type="molecule type" value="Genomic_DNA"/>
</dbReference>
<feature type="compositionally biased region" description="Basic and acidic residues" evidence="1">
    <location>
        <begin position="7"/>
        <end position="19"/>
    </location>
</feature>
<evidence type="ECO:0000313" key="3">
    <source>
        <dbReference type="Proteomes" id="UP000015103"/>
    </source>
</evidence>
<dbReference type="GO" id="GO:0005549">
    <property type="term" value="F:odorant binding"/>
    <property type="evidence" value="ECO:0007669"/>
    <property type="project" value="InterPro"/>
</dbReference>
<dbReference type="HOGENOM" id="CLU_2309438_0_0_1"/>
<dbReference type="EnsemblMetazoa" id="RPRC008413-RA">
    <property type="protein sequence ID" value="RPRC008413-PA"/>
    <property type="gene ID" value="RPRC008413"/>
</dbReference>
<evidence type="ECO:0000256" key="1">
    <source>
        <dbReference type="SAM" id="MobiDB-lite"/>
    </source>
</evidence>
<keyword evidence="3" id="KW-1185">Reference proteome</keyword>
<protein>
    <submittedName>
        <fullName evidence="2">Uncharacterized protein</fullName>
    </submittedName>
</protein>
<dbReference type="VEuPathDB" id="VectorBase:RPRC008413"/>